<comment type="similarity">
    <text evidence="2 14">Belongs to the DsbB family.</text>
</comment>
<evidence type="ECO:0000256" key="9">
    <source>
        <dbReference type="ARBA" id="ARBA00023002"/>
    </source>
</evidence>
<keyword evidence="5" id="KW-0997">Cell inner membrane</keyword>
<accession>A0A0D6EV21</accession>
<evidence type="ECO:0000256" key="11">
    <source>
        <dbReference type="ARBA" id="ARBA00023157"/>
    </source>
</evidence>
<gene>
    <name evidence="14 16" type="primary">dsbB</name>
    <name evidence="16" type="ORF">BN1208_0433</name>
</gene>
<evidence type="ECO:0000256" key="8">
    <source>
        <dbReference type="ARBA" id="ARBA00022989"/>
    </source>
</evidence>
<feature type="transmembrane region" description="Helical" evidence="15">
    <location>
        <begin position="145"/>
        <end position="165"/>
    </location>
</feature>
<dbReference type="KEGG" id="mbat:BN1208_0433"/>
<dbReference type="PANTHER" id="PTHR36570">
    <property type="entry name" value="DISULFIDE BOND FORMATION PROTEIN B"/>
    <property type="match status" value="1"/>
</dbReference>
<keyword evidence="11 14" id="KW-1015">Disulfide bond</keyword>
<dbReference type="PANTHER" id="PTHR36570:SF3">
    <property type="entry name" value="DISULFIDE BOND FORMATION PROTEIN B"/>
    <property type="match status" value="1"/>
</dbReference>
<evidence type="ECO:0000256" key="5">
    <source>
        <dbReference type="ARBA" id="ARBA00022519"/>
    </source>
</evidence>
<comment type="subcellular location">
    <subcellularLocation>
        <location evidence="1">Cell inner membrane</location>
        <topology evidence="1">Multi-pass membrane protein</topology>
    </subcellularLocation>
    <subcellularLocation>
        <location evidence="14">Cell membrane</location>
        <topology evidence="14">Multi-pass membrane protein</topology>
    </subcellularLocation>
</comment>
<evidence type="ECO:0000256" key="7">
    <source>
        <dbReference type="ARBA" id="ARBA00022982"/>
    </source>
</evidence>
<keyword evidence="12 14" id="KW-0143">Chaperone</keyword>
<keyword evidence="3 14" id="KW-0813">Transport</keyword>
<evidence type="ECO:0000256" key="2">
    <source>
        <dbReference type="ARBA" id="ARBA00008823"/>
    </source>
</evidence>
<keyword evidence="7 14" id="KW-0249">Electron transport</keyword>
<dbReference type="GO" id="GO:0005886">
    <property type="term" value="C:plasma membrane"/>
    <property type="evidence" value="ECO:0007669"/>
    <property type="project" value="UniProtKB-SubCell"/>
</dbReference>
<keyword evidence="9 14" id="KW-0560">Oxidoreductase</keyword>
<evidence type="ECO:0000256" key="4">
    <source>
        <dbReference type="ARBA" id="ARBA00022475"/>
    </source>
</evidence>
<keyword evidence="10 14" id="KW-0472">Membrane</keyword>
<keyword evidence="17" id="KW-1185">Reference proteome</keyword>
<comment type="function">
    <text evidence="14">Required for disulfide bond formation in some periplasmic proteins. Acts by oxidizing the DsbA protein.</text>
</comment>
<dbReference type="GO" id="GO:0015035">
    <property type="term" value="F:protein-disulfide reductase activity"/>
    <property type="evidence" value="ECO:0007669"/>
    <property type="project" value="UniProtKB-UniRule"/>
</dbReference>
<dbReference type="HAMAP" id="MF_00286">
    <property type="entry name" value="DsbB"/>
    <property type="match status" value="1"/>
</dbReference>
<keyword evidence="4 14" id="KW-1003">Cell membrane</keyword>
<evidence type="ECO:0000256" key="13">
    <source>
        <dbReference type="ARBA" id="ARBA00023284"/>
    </source>
</evidence>
<evidence type="ECO:0000313" key="16">
    <source>
        <dbReference type="EMBL" id="CEZ19326.1"/>
    </source>
</evidence>
<evidence type="ECO:0000313" key="17">
    <source>
        <dbReference type="Proteomes" id="UP000064007"/>
    </source>
</evidence>
<keyword evidence="13 14" id="KW-0676">Redox-active center</keyword>
<feature type="topological domain" description="Periplasmic" evidence="14">
    <location>
        <begin position="29"/>
        <end position="46"/>
    </location>
</feature>
<dbReference type="InterPro" id="IPR050183">
    <property type="entry name" value="DsbB"/>
</dbReference>
<feature type="transmembrane region" description="Helical" evidence="15">
    <location>
        <begin position="42"/>
        <end position="61"/>
    </location>
</feature>
<dbReference type="Proteomes" id="UP000064007">
    <property type="component" value="Chromosome 1"/>
</dbReference>
<dbReference type="Pfam" id="PF02600">
    <property type="entry name" value="DsbB"/>
    <property type="match status" value="1"/>
</dbReference>
<dbReference type="Gene3D" id="1.20.1550.10">
    <property type="entry name" value="DsbB-like"/>
    <property type="match status" value="1"/>
</dbReference>
<keyword evidence="6 14" id="KW-0812">Transmembrane</keyword>
<evidence type="ECO:0000256" key="6">
    <source>
        <dbReference type="ARBA" id="ARBA00022692"/>
    </source>
</evidence>
<evidence type="ECO:0000256" key="15">
    <source>
        <dbReference type="SAM" id="Phobius"/>
    </source>
</evidence>
<feature type="transmembrane region" description="Helical" evidence="15">
    <location>
        <begin position="12"/>
        <end position="30"/>
    </location>
</feature>
<evidence type="ECO:0000256" key="3">
    <source>
        <dbReference type="ARBA" id="ARBA00022448"/>
    </source>
</evidence>
<proteinExistence type="inferred from homology"/>
<name>A0A0D6EV21_9PROT</name>
<sequence length="166" mass="18912">MKKFFLSHRQAHLIAFIAAYFLVALAVFIQNKFNLEPCPLCVTQRIIFMVLGLLFLINAFIRPTYLIKKLSLVVLSITSITGMVFSFKHILIQSKAISAPNECGVDLNYMFENFPFSKALNLLFKGTGDCSHIDWTLLGLTIPELALIGFISFFVYTVFLFRMNLK</sequence>
<dbReference type="SUPFAM" id="SSF158442">
    <property type="entry name" value="DsbB-like"/>
    <property type="match status" value="1"/>
</dbReference>
<protein>
    <recommendedName>
        <fullName evidence="14">Disulfide bond formation protein B</fullName>
    </recommendedName>
    <alternativeName>
        <fullName evidence="14">Disulfide oxidoreductase</fullName>
    </alternativeName>
</protein>
<dbReference type="GO" id="GO:0006457">
    <property type="term" value="P:protein folding"/>
    <property type="evidence" value="ECO:0007669"/>
    <property type="project" value="InterPro"/>
</dbReference>
<evidence type="ECO:0000256" key="14">
    <source>
        <dbReference type="HAMAP-Rule" id="MF_00286"/>
    </source>
</evidence>
<dbReference type="STRING" id="1581557.BN1208_0433"/>
<feature type="disulfide bond" description="Redox-active" evidence="14">
    <location>
        <begin position="38"/>
        <end position="41"/>
    </location>
</feature>
<feature type="topological domain" description="Cytoplasmic" evidence="14">
    <location>
        <begin position="64"/>
        <end position="69"/>
    </location>
</feature>
<dbReference type="RefSeq" id="WP_046487447.1">
    <property type="nucleotide sequence ID" value="NZ_CP040979.1"/>
</dbReference>
<dbReference type="InterPro" id="IPR022920">
    <property type="entry name" value="Disulphide_bond_form_DsbB"/>
</dbReference>
<dbReference type="OrthoDB" id="3711263at2"/>
<evidence type="ECO:0000256" key="10">
    <source>
        <dbReference type="ARBA" id="ARBA00023136"/>
    </source>
</evidence>
<evidence type="ECO:0000256" key="1">
    <source>
        <dbReference type="ARBA" id="ARBA00004429"/>
    </source>
</evidence>
<dbReference type="GO" id="GO:0009055">
    <property type="term" value="F:electron transfer activity"/>
    <property type="evidence" value="ECO:0007669"/>
    <property type="project" value="UniProtKB-UniRule"/>
</dbReference>
<feature type="topological domain" description="Cytoplasmic" evidence="14">
    <location>
        <begin position="1"/>
        <end position="11"/>
    </location>
</feature>
<feature type="transmembrane region" description="Helical" evidence="15">
    <location>
        <begin position="73"/>
        <end position="92"/>
    </location>
</feature>
<keyword evidence="8 14" id="KW-1133">Transmembrane helix</keyword>
<dbReference type="AlphaFoldDB" id="A0A0D6EV21"/>
<dbReference type="GeneID" id="99989775"/>
<reference evidence="17" key="1">
    <citation type="submission" date="2014-12" db="EMBL/GenBank/DDBJ databases">
        <authorList>
            <person name="Salcher M.M."/>
        </authorList>
    </citation>
    <scope>NUCLEOTIDE SEQUENCE [LARGE SCALE GENOMIC DNA]</scope>
    <source>
        <strain evidence="17">MMS-10A-171</strain>
    </source>
</reference>
<dbReference type="InterPro" id="IPR023380">
    <property type="entry name" value="DsbB-like_sf"/>
</dbReference>
<comment type="caution">
    <text evidence="14">Lacks conserved residue(s) required for the propagation of feature annotation.</text>
</comment>
<evidence type="ECO:0000256" key="12">
    <source>
        <dbReference type="ARBA" id="ARBA00023186"/>
    </source>
</evidence>
<feature type="topological domain" description="Cytoplasmic" evidence="14">
    <location>
        <begin position="164"/>
        <end position="166"/>
    </location>
</feature>
<dbReference type="InterPro" id="IPR003752">
    <property type="entry name" value="DiS_bond_form_DsbB/BdbC"/>
</dbReference>
<dbReference type="EMBL" id="LN827929">
    <property type="protein sequence ID" value="CEZ19326.1"/>
    <property type="molecule type" value="Genomic_DNA"/>
</dbReference>
<dbReference type="HOGENOM" id="CLU_098660_1_1_4"/>
<organism evidence="16 17">
    <name type="scientific">Candidatus Methylopumilus planktonicus</name>
    <dbReference type="NCBI Taxonomy" id="1581557"/>
    <lineage>
        <taxon>Bacteria</taxon>
        <taxon>Pseudomonadati</taxon>
        <taxon>Pseudomonadota</taxon>
        <taxon>Betaproteobacteria</taxon>
        <taxon>Nitrosomonadales</taxon>
        <taxon>Methylophilaceae</taxon>
        <taxon>Candidatus Methylopumilus</taxon>
    </lineage>
</organism>